<dbReference type="SMART" id="SM00829">
    <property type="entry name" value="PKS_ER"/>
    <property type="match status" value="1"/>
</dbReference>
<dbReference type="CDD" id="cd05276">
    <property type="entry name" value="p53_inducible_oxidoreductase"/>
    <property type="match status" value="1"/>
</dbReference>
<dbReference type="PANTHER" id="PTHR48106:SF8">
    <property type="entry name" value="OS02G0805600 PROTEIN"/>
    <property type="match status" value="1"/>
</dbReference>
<dbReference type="SUPFAM" id="SSF50129">
    <property type="entry name" value="GroES-like"/>
    <property type="match status" value="1"/>
</dbReference>
<proteinExistence type="predicted"/>
<gene>
    <name evidence="4" type="ORF">B7H23_02585</name>
</gene>
<feature type="domain" description="Enoyl reductase (ER)" evidence="3">
    <location>
        <begin position="17"/>
        <end position="330"/>
    </location>
</feature>
<evidence type="ECO:0000313" key="5">
    <source>
        <dbReference type="Proteomes" id="UP000215405"/>
    </source>
</evidence>
<keyword evidence="2" id="KW-0560">Oxidoreductase</keyword>
<comment type="caution">
    <text evidence="4">The sequence shown here is derived from an EMBL/GenBank/DDBJ whole genome shotgun (WGS) entry which is preliminary data.</text>
</comment>
<dbReference type="Pfam" id="PF13602">
    <property type="entry name" value="ADH_zinc_N_2"/>
    <property type="match status" value="1"/>
</dbReference>
<dbReference type="GO" id="GO:0016651">
    <property type="term" value="F:oxidoreductase activity, acting on NAD(P)H"/>
    <property type="evidence" value="ECO:0007669"/>
    <property type="project" value="TreeGrafter"/>
</dbReference>
<evidence type="ECO:0000313" key="4">
    <source>
        <dbReference type="EMBL" id="OXT01855.1"/>
    </source>
</evidence>
<dbReference type="SUPFAM" id="SSF51735">
    <property type="entry name" value="NAD(P)-binding Rossmann-fold domains"/>
    <property type="match status" value="1"/>
</dbReference>
<dbReference type="InterPro" id="IPR020843">
    <property type="entry name" value="ER"/>
</dbReference>
<dbReference type="InterPro" id="IPR013154">
    <property type="entry name" value="ADH-like_N"/>
</dbReference>
<dbReference type="RefSeq" id="WP_173861872.1">
    <property type="nucleotide sequence ID" value="NZ_NBYO01000001.1"/>
</dbReference>
<protein>
    <submittedName>
        <fullName evidence="4">NAD(P)H-quinone oxidoreductase</fullName>
    </submittedName>
</protein>
<dbReference type="InterPro" id="IPR014189">
    <property type="entry name" value="Quinone_OxRdtase_PIG3"/>
</dbReference>
<evidence type="ECO:0000256" key="2">
    <source>
        <dbReference type="ARBA" id="ARBA00023002"/>
    </source>
</evidence>
<dbReference type="InterPro" id="IPR036291">
    <property type="entry name" value="NAD(P)-bd_dom_sf"/>
</dbReference>
<evidence type="ECO:0000256" key="1">
    <source>
        <dbReference type="ARBA" id="ARBA00022857"/>
    </source>
</evidence>
<evidence type="ECO:0000259" key="3">
    <source>
        <dbReference type="SMART" id="SM00829"/>
    </source>
</evidence>
<dbReference type="InterPro" id="IPR011032">
    <property type="entry name" value="GroES-like_sf"/>
</dbReference>
<dbReference type="NCBIfam" id="TIGR02824">
    <property type="entry name" value="quinone_pig3"/>
    <property type="match status" value="1"/>
</dbReference>
<dbReference type="Pfam" id="PF08240">
    <property type="entry name" value="ADH_N"/>
    <property type="match status" value="1"/>
</dbReference>
<name>A0A231V0W3_9HYPH</name>
<sequence length="336" mass="35761">MAELPHEMTAIEISEPGGPDVLQRVRRPLPTLREGEVLVAVEAAGVNRPDVFQRKGLYPPPKDASDLPGLEVSGRIASLGDNVDGLAVGDAVCALTPGGGYAGYVAVPAGHCLPVPNGLSMIEAAAIPETVFTVWHNVFQRGRLTEGETFLVHGGTSGIGTIALQLAKAFGARPFATAGSADKCRAAEELGAERCVDYKTDDFVDVLQEATGGEGIDLILDMVGGNYAPRNHRLAAVNGRIVQIATLGGAKQEIDLSVLMRKRLTHTGSTLRPRSNAFKTALAKELHEKVWPLMEAGKVRPLIDRTFALDEAAAAHRWMEQGDHIGKIVLTARTET</sequence>
<dbReference type="Gene3D" id="3.90.180.10">
    <property type="entry name" value="Medium-chain alcohol dehydrogenases, catalytic domain"/>
    <property type="match status" value="1"/>
</dbReference>
<keyword evidence="1" id="KW-0521">NADP</keyword>
<dbReference type="EMBL" id="NBYO01000001">
    <property type="protein sequence ID" value="OXT01855.1"/>
    <property type="molecule type" value="Genomic_DNA"/>
</dbReference>
<dbReference type="PANTHER" id="PTHR48106">
    <property type="entry name" value="QUINONE OXIDOREDUCTASE PIG3-RELATED"/>
    <property type="match status" value="1"/>
</dbReference>
<accession>A0A231V0W3</accession>
<dbReference type="Gene3D" id="3.40.50.720">
    <property type="entry name" value="NAD(P)-binding Rossmann-like Domain"/>
    <property type="match status" value="1"/>
</dbReference>
<keyword evidence="5" id="KW-1185">Reference proteome</keyword>
<dbReference type="GO" id="GO:0070402">
    <property type="term" value="F:NADPH binding"/>
    <property type="evidence" value="ECO:0007669"/>
    <property type="project" value="TreeGrafter"/>
</dbReference>
<dbReference type="Proteomes" id="UP000215405">
    <property type="component" value="Unassembled WGS sequence"/>
</dbReference>
<organism evidence="4 5">
    <name type="scientific">Notoacmeibacter marinus</name>
    <dbReference type="NCBI Taxonomy" id="1876515"/>
    <lineage>
        <taxon>Bacteria</taxon>
        <taxon>Pseudomonadati</taxon>
        <taxon>Pseudomonadota</taxon>
        <taxon>Alphaproteobacteria</taxon>
        <taxon>Hyphomicrobiales</taxon>
        <taxon>Notoacmeibacteraceae</taxon>
        <taxon>Notoacmeibacter</taxon>
    </lineage>
</organism>
<dbReference type="AlphaFoldDB" id="A0A231V0W3"/>
<reference evidence="5" key="1">
    <citation type="journal article" date="2017" name="Int. J. Syst. Evol. Microbiol.">
        <title>Notoacmeibacter marinus gen. nov., sp. nov., isolated from the gut of a limpet and proposal of Notoacmeibacteraceae fam. nov. in the order Rhizobiales of the class Alphaproteobacteria.</title>
        <authorList>
            <person name="Huang Z."/>
            <person name="Guo F."/>
            <person name="Lai Q."/>
        </authorList>
    </citation>
    <scope>NUCLEOTIDE SEQUENCE [LARGE SCALE GENOMIC DNA]</scope>
    <source>
        <strain evidence="5">XMTR2A4</strain>
    </source>
</reference>